<evidence type="ECO:0000313" key="8">
    <source>
        <dbReference type="Proteomes" id="UP000030686"/>
    </source>
</evidence>
<feature type="domain" description="Chitin-binding type-1" evidence="5">
    <location>
        <begin position="573"/>
        <end position="619"/>
    </location>
</feature>
<dbReference type="SUPFAM" id="SSF54106">
    <property type="entry name" value="LysM domain"/>
    <property type="match status" value="1"/>
</dbReference>
<dbReference type="InterPro" id="IPR036861">
    <property type="entry name" value="Endochitinase-like_sf"/>
</dbReference>
<feature type="domain" description="Chitin-binding type-1" evidence="5">
    <location>
        <begin position="519"/>
        <end position="565"/>
    </location>
</feature>
<dbReference type="OrthoDB" id="5985073at2759"/>
<dbReference type="PANTHER" id="PTHR34997:SF1">
    <property type="entry name" value="PEPTIDOGLYCAN-BINDING LYSIN DOMAIN"/>
    <property type="match status" value="1"/>
</dbReference>
<dbReference type="SMART" id="SM00257">
    <property type="entry name" value="LysM"/>
    <property type="match status" value="1"/>
</dbReference>
<organism evidence="7 8">
    <name type="scientific">Penicillium roqueforti (strain FM164)</name>
    <dbReference type="NCBI Taxonomy" id="1365484"/>
    <lineage>
        <taxon>Eukaryota</taxon>
        <taxon>Fungi</taxon>
        <taxon>Dikarya</taxon>
        <taxon>Ascomycota</taxon>
        <taxon>Pezizomycotina</taxon>
        <taxon>Eurotiomycetes</taxon>
        <taxon>Eurotiomycetidae</taxon>
        <taxon>Eurotiales</taxon>
        <taxon>Aspergillaceae</taxon>
        <taxon>Penicillium</taxon>
    </lineage>
</organism>
<gene>
    <name evidence="7" type="ORF">PROQFM164_S01g003448</name>
</gene>
<evidence type="ECO:0000313" key="7">
    <source>
        <dbReference type="EMBL" id="CDM29636.1"/>
    </source>
</evidence>
<dbReference type="Proteomes" id="UP000030686">
    <property type="component" value="Unassembled WGS sequence"/>
</dbReference>
<dbReference type="Gene3D" id="3.10.350.10">
    <property type="entry name" value="LysM domain"/>
    <property type="match status" value="1"/>
</dbReference>
<dbReference type="CDD" id="cd00035">
    <property type="entry name" value="ChtBD1"/>
    <property type="match status" value="2"/>
</dbReference>
<feature type="disulfide bond" evidence="3">
    <location>
        <begin position="539"/>
        <end position="553"/>
    </location>
</feature>
<dbReference type="SUPFAM" id="SSF57016">
    <property type="entry name" value="Plant lectins/antimicrobial peptides"/>
    <property type="match status" value="3"/>
</dbReference>
<evidence type="ECO:0000256" key="4">
    <source>
        <dbReference type="SAM" id="SignalP"/>
    </source>
</evidence>
<dbReference type="GO" id="GO:0008061">
    <property type="term" value="F:chitin binding"/>
    <property type="evidence" value="ECO:0007669"/>
    <property type="project" value="UniProtKB-UniRule"/>
</dbReference>
<dbReference type="InterPro" id="IPR018392">
    <property type="entry name" value="LysM"/>
</dbReference>
<dbReference type="InterPro" id="IPR001002">
    <property type="entry name" value="Chitin-bd_1"/>
</dbReference>
<keyword evidence="1 3" id="KW-0147">Chitin-binding</keyword>
<reference evidence="7" key="1">
    <citation type="journal article" date="2014" name="Nat. Commun.">
        <title>Multiple recent horizontal transfers of a large genomic region in cheese making fungi.</title>
        <authorList>
            <person name="Cheeseman K."/>
            <person name="Ropars J."/>
            <person name="Renault P."/>
            <person name="Dupont J."/>
            <person name="Gouzy J."/>
            <person name="Branca A."/>
            <person name="Abraham A.L."/>
            <person name="Ceppi M."/>
            <person name="Conseiller E."/>
            <person name="Debuchy R."/>
            <person name="Malagnac F."/>
            <person name="Goarin A."/>
            <person name="Silar P."/>
            <person name="Lacoste S."/>
            <person name="Sallet E."/>
            <person name="Bensimon A."/>
            <person name="Giraud T."/>
            <person name="Brygoo Y."/>
        </authorList>
    </citation>
    <scope>NUCLEOTIDE SEQUENCE [LARGE SCALE GENOMIC DNA]</scope>
    <source>
        <strain evidence="7">FM164</strain>
    </source>
</reference>
<feature type="domain" description="Chitin-binding type-1" evidence="5">
    <location>
        <begin position="469"/>
        <end position="513"/>
    </location>
</feature>
<feature type="disulfide bond" evidence="3">
    <location>
        <begin position="487"/>
        <end position="501"/>
    </location>
</feature>
<dbReference type="InterPro" id="IPR052210">
    <property type="entry name" value="LysM1-like"/>
</dbReference>
<dbReference type="PROSITE" id="PS50941">
    <property type="entry name" value="CHIT_BIND_I_2"/>
    <property type="match status" value="3"/>
</dbReference>
<dbReference type="PROSITE" id="PS51782">
    <property type="entry name" value="LYSM"/>
    <property type="match status" value="1"/>
</dbReference>
<feature type="signal peptide" evidence="4">
    <location>
        <begin position="1"/>
        <end position="18"/>
    </location>
</feature>
<dbReference type="EMBL" id="HG792015">
    <property type="protein sequence ID" value="CDM29636.1"/>
    <property type="molecule type" value="Genomic_DNA"/>
</dbReference>
<dbReference type="OMA" id="WRQRLMS"/>
<dbReference type="PANTHER" id="PTHR34997">
    <property type="entry name" value="AM15"/>
    <property type="match status" value="1"/>
</dbReference>
<sequence>MLSKFGLITLGLSTTVHAGFRVYDGFPSQLIQVAYGLTDQCLQALNTTILCDKATASNAGGGPDSVYWTETNLTTLCTTECSNSLSSWYSTVEANCEGQTVYSKGTYMLAQTVPAMWKSGQNMVCLQDSASDWCFLESQKWIGSDYVRWSPLACYNEDQSAIPVQCSDPTWSVTEITDGMKDVTRLYNSSLLCSECFIKIWRQRLMSPLLPDGAHTQYLLDQYQNIQRNCSTTLPVTTYGTTLLVTATTTVTASTPAGTVTATATSTTCMGQLVQPFDTYRPCFNISDTYNVSTGAVVRATNNEFCEYDSPICLPPPCEIDTVWYNPTCEELAQKYSTASNNITLTQFLTWNANILGSCGFLNDAQRICKSPPGGHFSPTGVVYAPTAAGSYYSTATAAEPTQSGTTASCGLFYNVVSGDTCNSVALRFGITFDELQNLNTFLWNNCTNLWLDNSICVAPVTTASTSTNGACGPANGNTVCEGTDSCCSINGYCGATSDYCSAGNCISGACETTVATTNGTCGPSWGGTTCTNPSFGSCCSIYGYCGSGSDYCGPGKCYSGKCDGADGGLSINGECGPSFIGNKTCVGTQFGDCCSTAGYCGSTEDYCGTGNCYAGACL</sequence>
<evidence type="ECO:0000259" key="5">
    <source>
        <dbReference type="PROSITE" id="PS50941"/>
    </source>
</evidence>
<keyword evidence="3" id="KW-1015">Disulfide bond</keyword>
<dbReference type="InterPro" id="IPR036779">
    <property type="entry name" value="LysM_dom_sf"/>
</dbReference>
<feature type="disulfide bond" evidence="3">
    <location>
        <begin position="594"/>
        <end position="608"/>
    </location>
</feature>
<evidence type="ECO:0000259" key="6">
    <source>
        <dbReference type="PROSITE" id="PS51782"/>
    </source>
</evidence>
<keyword evidence="8" id="KW-1185">Reference proteome</keyword>
<evidence type="ECO:0000256" key="1">
    <source>
        <dbReference type="ARBA" id="ARBA00022669"/>
    </source>
</evidence>
<dbReference type="Gene3D" id="3.30.60.10">
    <property type="entry name" value="Endochitinase-like"/>
    <property type="match status" value="3"/>
</dbReference>
<dbReference type="STRING" id="1365484.W6Q0Z0"/>
<evidence type="ECO:0000256" key="2">
    <source>
        <dbReference type="ARBA" id="ARBA00023026"/>
    </source>
</evidence>
<accession>W6Q0Z0</accession>
<dbReference type="SMART" id="SM00270">
    <property type="entry name" value="ChtBD1"/>
    <property type="match status" value="3"/>
</dbReference>
<protein>
    <submittedName>
        <fullName evidence="7">Chitin-binding, type 1</fullName>
    </submittedName>
</protein>
<dbReference type="AlphaFoldDB" id="W6Q0Z0"/>
<comment type="caution">
    <text evidence="3">Lacks conserved residue(s) required for the propagation of feature annotation.</text>
</comment>
<keyword evidence="4" id="KW-0732">Signal</keyword>
<dbReference type="Pfam" id="PF00187">
    <property type="entry name" value="Chitin_bind_1"/>
    <property type="match status" value="1"/>
</dbReference>
<evidence type="ECO:0000256" key="3">
    <source>
        <dbReference type="PROSITE-ProRule" id="PRU00261"/>
    </source>
</evidence>
<feature type="domain" description="LysM" evidence="6">
    <location>
        <begin position="412"/>
        <end position="458"/>
    </location>
</feature>
<name>W6Q0Z0_PENRF</name>
<dbReference type="Pfam" id="PF01476">
    <property type="entry name" value="LysM"/>
    <property type="match status" value="1"/>
</dbReference>
<proteinExistence type="predicted"/>
<keyword evidence="2" id="KW-0843">Virulence</keyword>
<feature type="chain" id="PRO_5004879306" evidence="4">
    <location>
        <begin position="19"/>
        <end position="619"/>
    </location>
</feature>